<organism evidence="1 2">
    <name type="scientific">Vibrio cholerae</name>
    <dbReference type="NCBI Taxonomy" id="666"/>
    <lineage>
        <taxon>Bacteria</taxon>
        <taxon>Pseudomonadati</taxon>
        <taxon>Pseudomonadota</taxon>
        <taxon>Gammaproteobacteria</taxon>
        <taxon>Vibrionales</taxon>
        <taxon>Vibrionaceae</taxon>
        <taxon>Vibrio</taxon>
    </lineage>
</organism>
<dbReference type="AlphaFoldDB" id="A0A655UYT1"/>
<protein>
    <submittedName>
        <fullName evidence="1">Uncharacterized protein</fullName>
    </submittedName>
</protein>
<evidence type="ECO:0000313" key="1">
    <source>
        <dbReference type="EMBL" id="CSD04128.1"/>
    </source>
</evidence>
<accession>A0A655UYT1</accession>
<dbReference type="EMBL" id="CWQY01000023">
    <property type="protein sequence ID" value="CSD04128.1"/>
    <property type="molecule type" value="Genomic_DNA"/>
</dbReference>
<gene>
    <name evidence="1" type="ORF">ERS013200_02993</name>
</gene>
<proteinExistence type="predicted"/>
<evidence type="ECO:0000313" key="2">
    <source>
        <dbReference type="Proteomes" id="UP000041770"/>
    </source>
</evidence>
<sequence length="106" mass="10696">MAFSPCFEVISICTTLSTITQPAETRSPAVNSTGKDSPVNALLSRLAAASKRPSAGKRPPGATSMTSPGCNCAAGTVTRSPCSIRIAVSGTSAIKACTPVRAREAA</sequence>
<name>A0A655UYT1_VIBCL</name>
<reference evidence="1 2" key="1">
    <citation type="submission" date="2015-07" db="EMBL/GenBank/DDBJ databases">
        <authorList>
            <consortium name="Pathogen Informatics"/>
        </authorList>
    </citation>
    <scope>NUCLEOTIDE SEQUENCE [LARGE SCALE GENOMIC DNA]</scope>
    <source>
        <strain evidence="1 2">A316</strain>
    </source>
</reference>
<dbReference type="Proteomes" id="UP000041770">
    <property type="component" value="Unassembled WGS sequence"/>
</dbReference>